<keyword evidence="8 9" id="KW-0012">Acyltransferase</keyword>
<dbReference type="HAMAP" id="MF_01815">
    <property type="entry name" value="FabH"/>
    <property type="match status" value="1"/>
</dbReference>
<dbReference type="GO" id="GO:0033818">
    <property type="term" value="F:beta-ketoacyl-acyl-carrier-protein synthase III activity"/>
    <property type="evidence" value="ECO:0007669"/>
    <property type="project" value="UniProtKB-UniRule"/>
</dbReference>
<dbReference type="GO" id="GO:0044550">
    <property type="term" value="P:secondary metabolite biosynthetic process"/>
    <property type="evidence" value="ECO:0007669"/>
    <property type="project" value="TreeGrafter"/>
</dbReference>
<gene>
    <name evidence="9 12" type="primary">fabH</name>
    <name evidence="12" type="ordered locus">PECL_105</name>
</gene>
<keyword evidence="13" id="KW-1185">Reference proteome</keyword>
<dbReference type="HOGENOM" id="CLU_039592_4_1_9"/>
<protein>
    <recommendedName>
        <fullName evidence="9">Beta-ketoacyl-[acyl-carrier-protein] synthase III</fullName>
        <shortName evidence="9">Beta-ketoacyl-ACP synthase III</shortName>
        <shortName evidence="9">KAS III</shortName>
        <ecNumber evidence="9">2.3.1.180</ecNumber>
    </recommendedName>
    <alternativeName>
        <fullName evidence="9">3-oxoacyl-[acyl-carrier-protein] synthase 3</fullName>
    </alternativeName>
    <alternativeName>
        <fullName evidence="9">3-oxoacyl-[acyl-carrier-protein] synthase III</fullName>
    </alternativeName>
</protein>
<dbReference type="NCBIfam" id="TIGR00747">
    <property type="entry name" value="fabH"/>
    <property type="match status" value="1"/>
</dbReference>
<reference evidence="12 13" key="1">
    <citation type="journal article" date="2012" name="J. Bacteriol.">
        <title>Complete Genome Sequence of the Beer Spoilage Organism Pediococcus claussenii ATCC BAA-344T.</title>
        <authorList>
            <person name="Pittet V."/>
            <person name="Abegunde T."/>
            <person name="Marfleet T."/>
            <person name="Haakensen M."/>
            <person name="Morrow K."/>
            <person name="Jayaprakash T."/>
            <person name="Schroeder K."/>
            <person name="Trost B."/>
            <person name="Byrns S."/>
            <person name="Bergsveinson J."/>
            <person name="Kusalik A."/>
            <person name="Ziola B."/>
        </authorList>
    </citation>
    <scope>NUCLEOTIDE SEQUENCE [LARGE SCALE GENOMIC DNA]</scope>
    <source>
        <strain evidence="12 13">ATCC BAA-344</strain>
    </source>
</reference>
<keyword evidence="6 9" id="KW-0443">Lipid metabolism</keyword>
<evidence type="ECO:0000256" key="4">
    <source>
        <dbReference type="ARBA" id="ARBA00022679"/>
    </source>
</evidence>
<dbReference type="GO" id="GO:0005737">
    <property type="term" value="C:cytoplasm"/>
    <property type="evidence" value="ECO:0007669"/>
    <property type="project" value="UniProtKB-SubCell"/>
</dbReference>
<dbReference type="GO" id="GO:0004315">
    <property type="term" value="F:3-oxoacyl-[acyl-carrier-protein] synthase activity"/>
    <property type="evidence" value="ECO:0007669"/>
    <property type="project" value="InterPro"/>
</dbReference>
<name>G8PEQ3_PEDCP</name>
<comment type="subunit">
    <text evidence="9">Homodimer.</text>
</comment>
<feature type="active site" evidence="9">
    <location>
        <position position="281"/>
    </location>
</feature>
<dbReference type="PANTHER" id="PTHR34069:SF2">
    <property type="entry name" value="BETA-KETOACYL-[ACYL-CARRIER-PROTEIN] SYNTHASE III"/>
    <property type="match status" value="1"/>
</dbReference>
<keyword evidence="7 9" id="KW-0275">Fatty acid biosynthesis</keyword>
<feature type="domain" description="Beta-ketoacyl-[acyl-carrier-protein] synthase III C-terminal" evidence="10">
    <location>
        <begin position="235"/>
        <end position="323"/>
    </location>
</feature>
<comment type="pathway">
    <text evidence="9">Lipid metabolism; fatty acid biosynthesis.</text>
</comment>
<dbReference type="InterPro" id="IPR016039">
    <property type="entry name" value="Thiolase-like"/>
</dbReference>
<dbReference type="Gene3D" id="3.40.47.10">
    <property type="match status" value="1"/>
</dbReference>
<dbReference type="InterPro" id="IPR013747">
    <property type="entry name" value="ACP_syn_III_C"/>
</dbReference>
<dbReference type="STRING" id="701521.PECL_105"/>
<dbReference type="KEGG" id="pce:PECL_105"/>
<feature type="domain" description="Beta-ketoacyl-[acyl-carrier-protein] synthase III N-terminal" evidence="11">
    <location>
        <begin position="105"/>
        <end position="180"/>
    </location>
</feature>
<evidence type="ECO:0000256" key="7">
    <source>
        <dbReference type="ARBA" id="ARBA00023160"/>
    </source>
</evidence>
<keyword evidence="3 9" id="KW-0444">Lipid biosynthesis</keyword>
<dbReference type="PATRIC" id="fig|701521.8.peg.96"/>
<evidence type="ECO:0000256" key="2">
    <source>
        <dbReference type="ARBA" id="ARBA00022490"/>
    </source>
</evidence>
<keyword evidence="9" id="KW-0511">Multifunctional enzyme</keyword>
<comment type="similarity">
    <text evidence="1 9">Belongs to the thiolase-like superfamily. FabH family.</text>
</comment>
<keyword evidence="4 9" id="KW-0808">Transferase</keyword>
<dbReference type="Pfam" id="PF08545">
    <property type="entry name" value="ACP_syn_III"/>
    <property type="match status" value="1"/>
</dbReference>
<comment type="function">
    <text evidence="9">Catalyzes the condensation reaction of fatty acid synthesis by the addition to an acyl acceptor of two carbons from malonyl-ACP. Catalyzes the first condensation reaction which initiates fatty acid synthesis and may therefore play a role in governing the total rate of fatty acid production. Possesses both acetoacetyl-ACP synthase and acetyl transacylase activities. Its substrate specificity determines the biosynthesis of branched-chain and/or straight-chain of fatty acids.</text>
</comment>
<keyword evidence="2 9" id="KW-0963">Cytoplasm</keyword>
<dbReference type="eggNOG" id="COG0332">
    <property type="taxonomic scope" value="Bacteria"/>
</dbReference>
<dbReference type="Pfam" id="PF08541">
    <property type="entry name" value="ACP_syn_III_C"/>
    <property type="match status" value="1"/>
</dbReference>
<evidence type="ECO:0000313" key="13">
    <source>
        <dbReference type="Proteomes" id="UP000005444"/>
    </source>
</evidence>
<evidence type="ECO:0000259" key="10">
    <source>
        <dbReference type="Pfam" id="PF08541"/>
    </source>
</evidence>
<keyword evidence="5 9" id="KW-0276">Fatty acid metabolism</keyword>
<comment type="domain">
    <text evidence="9">The last Arg residue of the ACP-binding site is essential for the weak association between ACP/AcpP and FabH.</text>
</comment>
<dbReference type="NCBIfam" id="NF006829">
    <property type="entry name" value="PRK09352.1"/>
    <property type="match status" value="1"/>
</dbReference>
<dbReference type="InterPro" id="IPR013751">
    <property type="entry name" value="ACP_syn_III_N"/>
</dbReference>
<dbReference type="GO" id="GO:0006633">
    <property type="term" value="P:fatty acid biosynthetic process"/>
    <property type="evidence" value="ECO:0007669"/>
    <property type="project" value="UniProtKB-UniRule"/>
</dbReference>
<dbReference type="SUPFAM" id="SSF53901">
    <property type="entry name" value="Thiolase-like"/>
    <property type="match status" value="1"/>
</dbReference>
<dbReference type="PANTHER" id="PTHR34069">
    <property type="entry name" value="3-OXOACYL-[ACYL-CARRIER-PROTEIN] SYNTHASE 3"/>
    <property type="match status" value="1"/>
</dbReference>
<feature type="active site" evidence="9">
    <location>
        <position position="111"/>
    </location>
</feature>
<proteinExistence type="inferred from homology"/>
<sequence length="324" mass="34959">MGLRIVQAAKSLPERIVTNQDLEKYLDTSDEWITKRTGIKERRMVTDETTSSLSTEVAKQLIEKTGIDVSNIDLIIVATMSPDLLTPSTAAVVQGAIGATNAAAFDINVACSGFVYGLSVVNNFMQAGNVKNAILIGAETLSKLTDQNDRSTAVLFGDGAAGVLIQNDSQSELIANELETFGDLGMNLTAGKLGVKPIAISDKTSTEPGFYFEMNGRRVYDFATKNVTKSITKVLDAAQIEADEIDYFLLHQANQRIVSSIAKRLDLDMDRFPININKYGNTAAASEPLLLADLLEQKKIQRGNKLVLSGFGGGLTIGTTILKF</sequence>
<organism evidence="12 13">
    <name type="scientific">Pediococcus claussenii (strain ATCC BAA-344 / DSM 14800 / JCM 18046 / KCTC 3811 / LMG 21948 / P06)</name>
    <dbReference type="NCBI Taxonomy" id="701521"/>
    <lineage>
        <taxon>Bacteria</taxon>
        <taxon>Bacillati</taxon>
        <taxon>Bacillota</taxon>
        <taxon>Bacilli</taxon>
        <taxon>Lactobacillales</taxon>
        <taxon>Lactobacillaceae</taxon>
        <taxon>Pediococcus</taxon>
    </lineage>
</organism>
<dbReference type="InterPro" id="IPR004655">
    <property type="entry name" value="FabH"/>
</dbReference>
<evidence type="ECO:0000256" key="9">
    <source>
        <dbReference type="HAMAP-Rule" id="MF_01815"/>
    </source>
</evidence>
<evidence type="ECO:0000256" key="8">
    <source>
        <dbReference type="ARBA" id="ARBA00023315"/>
    </source>
</evidence>
<feature type="active site" evidence="9">
    <location>
        <position position="251"/>
    </location>
</feature>
<accession>G8PEQ3</accession>
<dbReference type="AlphaFoldDB" id="G8PEQ3"/>
<dbReference type="Proteomes" id="UP000005444">
    <property type="component" value="Chromosome"/>
</dbReference>
<comment type="subcellular location">
    <subcellularLocation>
        <location evidence="9">Cytoplasm</location>
    </subcellularLocation>
</comment>
<feature type="region of interest" description="ACP-binding" evidence="9">
    <location>
        <begin position="252"/>
        <end position="256"/>
    </location>
</feature>
<evidence type="ECO:0000259" key="11">
    <source>
        <dbReference type="Pfam" id="PF08545"/>
    </source>
</evidence>
<dbReference type="EC" id="2.3.1.180" evidence="9"/>
<evidence type="ECO:0000256" key="6">
    <source>
        <dbReference type="ARBA" id="ARBA00023098"/>
    </source>
</evidence>
<evidence type="ECO:0000256" key="3">
    <source>
        <dbReference type="ARBA" id="ARBA00022516"/>
    </source>
</evidence>
<dbReference type="EMBL" id="CP003137">
    <property type="protein sequence ID" value="AEV94433.1"/>
    <property type="molecule type" value="Genomic_DNA"/>
</dbReference>
<evidence type="ECO:0000313" key="12">
    <source>
        <dbReference type="EMBL" id="AEV94433.1"/>
    </source>
</evidence>
<evidence type="ECO:0000256" key="1">
    <source>
        <dbReference type="ARBA" id="ARBA00008642"/>
    </source>
</evidence>
<dbReference type="CDD" id="cd00830">
    <property type="entry name" value="KAS_III"/>
    <property type="match status" value="1"/>
</dbReference>
<comment type="catalytic activity">
    <reaction evidence="9">
        <text>malonyl-[ACP] + acetyl-CoA + H(+) = 3-oxobutanoyl-[ACP] + CO2 + CoA</text>
        <dbReference type="Rhea" id="RHEA:12080"/>
        <dbReference type="Rhea" id="RHEA-COMP:9623"/>
        <dbReference type="Rhea" id="RHEA-COMP:9625"/>
        <dbReference type="ChEBI" id="CHEBI:15378"/>
        <dbReference type="ChEBI" id="CHEBI:16526"/>
        <dbReference type="ChEBI" id="CHEBI:57287"/>
        <dbReference type="ChEBI" id="CHEBI:57288"/>
        <dbReference type="ChEBI" id="CHEBI:78449"/>
        <dbReference type="ChEBI" id="CHEBI:78450"/>
        <dbReference type="EC" id="2.3.1.180"/>
    </reaction>
</comment>
<evidence type="ECO:0000256" key="5">
    <source>
        <dbReference type="ARBA" id="ARBA00022832"/>
    </source>
</evidence>
<dbReference type="UniPathway" id="UPA00094"/>
<dbReference type="RefSeq" id="WP_014214631.1">
    <property type="nucleotide sequence ID" value="NC_016605.1"/>
</dbReference>